<dbReference type="AlphaFoldDB" id="A0AAD5VLI3"/>
<feature type="compositionally biased region" description="Gly residues" evidence="1">
    <location>
        <begin position="820"/>
        <end position="834"/>
    </location>
</feature>
<reference evidence="2" key="1">
    <citation type="submission" date="2022-07" db="EMBL/GenBank/DDBJ databases">
        <title>Genome Sequence of Leucocoprinus birnbaumii.</title>
        <authorList>
            <person name="Buettner E."/>
        </authorList>
    </citation>
    <scope>NUCLEOTIDE SEQUENCE</scope>
    <source>
        <strain evidence="2">VT141</strain>
    </source>
</reference>
<dbReference type="InterPro" id="IPR029063">
    <property type="entry name" value="SAM-dependent_MTases_sf"/>
</dbReference>
<dbReference type="PANTHER" id="PTHR28031:SF1">
    <property type="entry name" value="PROLINE-RICH PROTEIN HUA1"/>
    <property type="match status" value="1"/>
</dbReference>
<gene>
    <name evidence="2" type="ORF">NP233_g10685</name>
</gene>
<feature type="compositionally biased region" description="Pro residues" evidence="1">
    <location>
        <begin position="355"/>
        <end position="365"/>
    </location>
</feature>
<dbReference type="InterPro" id="IPR038910">
    <property type="entry name" value="Hua1-like"/>
</dbReference>
<feature type="region of interest" description="Disordered" evidence="1">
    <location>
        <begin position="309"/>
        <end position="385"/>
    </location>
</feature>
<evidence type="ECO:0000313" key="2">
    <source>
        <dbReference type="EMBL" id="KAJ3560671.1"/>
    </source>
</evidence>
<keyword evidence="3" id="KW-1185">Reference proteome</keyword>
<feature type="region of interest" description="Disordered" evidence="1">
    <location>
        <begin position="750"/>
        <end position="1071"/>
    </location>
</feature>
<dbReference type="CDD" id="cd02440">
    <property type="entry name" value="AdoMet_MTases"/>
    <property type="match status" value="1"/>
</dbReference>
<feature type="region of interest" description="Disordered" evidence="1">
    <location>
        <begin position="402"/>
        <end position="517"/>
    </location>
</feature>
<name>A0AAD5VLI3_9AGAR</name>
<evidence type="ECO:0000313" key="3">
    <source>
        <dbReference type="Proteomes" id="UP001213000"/>
    </source>
</evidence>
<protein>
    <recommendedName>
        <fullName evidence="4">Methyltransferase domain-containing protein</fullName>
    </recommendedName>
</protein>
<feature type="compositionally biased region" description="Low complexity" evidence="1">
    <location>
        <begin position="805"/>
        <end position="819"/>
    </location>
</feature>
<organism evidence="2 3">
    <name type="scientific">Leucocoprinus birnbaumii</name>
    <dbReference type="NCBI Taxonomy" id="56174"/>
    <lineage>
        <taxon>Eukaryota</taxon>
        <taxon>Fungi</taxon>
        <taxon>Dikarya</taxon>
        <taxon>Basidiomycota</taxon>
        <taxon>Agaricomycotina</taxon>
        <taxon>Agaricomycetes</taxon>
        <taxon>Agaricomycetidae</taxon>
        <taxon>Agaricales</taxon>
        <taxon>Agaricineae</taxon>
        <taxon>Agaricaceae</taxon>
        <taxon>Leucocoprinus</taxon>
    </lineage>
</organism>
<dbReference type="SUPFAM" id="SSF53335">
    <property type="entry name" value="S-adenosyl-L-methionine-dependent methyltransferases"/>
    <property type="match status" value="1"/>
</dbReference>
<feature type="compositionally biased region" description="Polar residues" evidence="1">
    <location>
        <begin position="1058"/>
        <end position="1069"/>
    </location>
</feature>
<feature type="compositionally biased region" description="Gly residues" evidence="1">
    <location>
        <begin position="846"/>
        <end position="857"/>
    </location>
</feature>
<proteinExistence type="predicted"/>
<feature type="region of interest" description="Disordered" evidence="1">
    <location>
        <begin position="581"/>
        <end position="607"/>
    </location>
</feature>
<feature type="compositionally biased region" description="Gly residues" evidence="1">
    <location>
        <begin position="763"/>
        <end position="775"/>
    </location>
</feature>
<feature type="compositionally biased region" description="Low complexity" evidence="1">
    <location>
        <begin position="988"/>
        <end position="1000"/>
    </location>
</feature>
<sequence>MSTIPSTTETSQPSNLYKLPNDLPESQRLNLQHLIWTKLIHGLYPADLSKAVEKRLNSNVHSEVLDVGCGTGIWAIEMCKRFPTVKVTGLDITDWNRGNSTLPQNYMFAQCDLSKGLPGDFLDRFDIIQCRAVLQHMREPQKLVENMARCLKPGGILLLADGELSQGSFHRSRERVQPFIYDTTLTPEQNTRIADENSELSWLAGWLRGFGLGLESPEYQRPDKLARKSRLLTDVKLRDIWKDVSLSENGTYRGIDQDVKELISVNYVKAFDAVRSVLARQGVPESFVRDVWEPKILKTLHRASLSTMSTPAANLSPPHDDPLDEPPPYTPRADANQGESTVEFGPRRPFQQAPAPRPAPTPQSIPPTSYLSPQPTGSSRRGRSLWQQLSEQIDQFAEELERRGTGINRRMTPQATGGTWSSYPGQANAPTAPPTQRRVPPLPPRRRTGSTSSLPGASTDFARDFYTSGTGEGLLNDAEAGSSASRARSTRQAAAPPPQADRTPTTTPTAGRPLLREGKLLVYPKGHNCEKCFNTGYKGFDPSRPCKKCWSKFAKPFSGPLAYSYTSSDTLSNTQNINLQKPLPDLRQSPNRPPAMYSSPPPRPTSYNGWRTVSQNGPNSRGPVNWRRAGLEKRDAALVVQDASGRILGQQIVNANDGFADMYFPEYFDRFAKLLLVDVNTNAILAEGDGVSIDCPKPDANSNGLLDSNPLGLASSIDGELTGTARGDFGGFRGNGNAGIFSIGALDGGNRRPSGGADPSGSSIGGGIFTGGSASGEGSLNVKAGDDGDNDGISTFPHDRGDGARGTPTGSGETSSSSGRGSGRGDATGNGSVDGGPTPTSDPGTNLGGGNDGGGDGRSPSDNARGDGVGSSANGRGTGRGDGSTSTDRGNDGVDGTTASGIGRTDASTTSTNGRGTGRGNGITSSRGSGGGGRGDAMASDSDRGSTAGGGRASGNGSGSTTSTGLGTGQGNGTGTPSSGRGGRDDGTTTPSSGRGSSLGDGNTISGPGRGEGSTSSPSGRGDGRSDGTITTDAGRGGGSSTSSTNGLGNGPTSTTTALNGFDTSSTVPSGVRGVASARLNAIAAHATANAVPSSI</sequence>
<dbReference type="Proteomes" id="UP001213000">
    <property type="component" value="Unassembled WGS sequence"/>
</dbReference>
<feature type="compositionally biased region" description="Gly residues" evidence="1">
    <location>
        <begin position="947"/>
        <end position="958"/>
    </location>
</feature>
<feature type="compositionally biased region" description="Polar residues" evidence="1">
    <location>
        <begin position="369"/>
        <end position="385"/>
    </location>
</feature>
<evidence type="ECO:0000256" key="1">
    <source>
        <dbReference type="SAM" id="MobiDB-lite"/>
    </source>
</evidence>
<feature type="compositionally biased region" description="Low complexity" evidence="1">
    <location>
        <begin position="1041"/>
        <end position="1057"/>
    </location>
</feature>
<feature type="compositionally biased region" description="Low complexity" evidence="1">
    <location>
        <begin position="480"/>
        <end position="513"/>
    </location>
</feature>
<dbReference type="Pfam" id="PF13489">
    <property type="entry name" value="Methyltransf_23"/>
    <property type="match status" value="1"/>
</dbReference>
<dbReference type="GO" id="GO:0005737">
    <property type="term" value="C:cytoplasm"/>
    <property type="evidence" value="ECO:0007669"/>
    <property type="project" value="TreeGrafter"/>
</dbReference>
<dbReference type="PANTHER" id="PTHR28031">
    <property type="entry name" value="PROLINE-RICH PROTEIN HUA1"/>
    <property type="match status" value="1"/>
</dbReference>
<accession>A0AAD5VLI3</accession>
<dbReference type="EMBL" id="JANIEX010001130">
    <property type="protein sequence ID" value="KAJ3560671.1"/>
    <property type="molecule type" value="Genomic_DNA"/>
</dbReference>
<dbReference type="Gene3D" id="3.40.50.150">
    <property type="entry name" value="Vaccinia Virus protein VP39"/>
    <property type="match status" value="1"/>
</dbReference>
<comment type="caution">
    <text evidence="2">The sequence shown here is derived from an EMBL/GenBank/DDBJ whole genome shotgun (WGS) entry which is preliminary data.</text>
</comment>
<feature type="compositionally biased region" description="Polar residues" evidence="1">
    <location>
        <begin position="411"/>
        <end position="429"/>
    </location>
</feature>
<evidence type="ECO:0008006" key="4">
    <source>
        <dbReference type="Google" id="ProtNLM"/>
    </source>
</evidence>